<feature type="signal peptide" evidence="5">
    <location>
        <begin position="1"/>
        <end position="24"/>
    </location>
</feature>
<feature type="chain" id="PRO_5024373967" evidence="5">
    <location>
        <begin position="25"/>
        <end position="183"/>
    </location>
</feature>
<keyword evidence="3" id="KW-0378">Hydrolase</keyword>
<dbReference type="Gene3D" id="3.90.1720.10">
    <property type="entry name" value="endopeptidase domain like (from Nostoc punctiforme)"/>
    <property type="match status" value="1"/>
</dbReference>
<dbReference type="InterPro" id="IPR051202">
    <property type="entry name" value="Peptidase_C40"/>
</dbReference>
<dbReference type="InterPro" id="IPR038765">
    <property type="entry name" value="Papain-like_cys_pep_sf"/>
</dbReference>
<evidence type="ECO:0000256" key="1">
    <source>
        <dbReference type="ARBA" id="ARBA00007074"/>
    </source>
</evidence>
<dbReference type="PANTHER" id="PTHR47053:SF1">
    <property type="entry name" value="MUREIN DD-ENDOPEPTIDASE MEPH-RELATED"/>
    <property type="match status" value="1"/>
</dbReference>
<gene>
    <name evidence="7" type="ORF">FE782_09330</name>
</gene>
<evidence type="ECO:0000256" key="3">
    <source>
        <dbReference type="ARBA" id="ARBA00022801"/>
    </source>
</evidence>
<dbReference type="PROSITE" id="PS51935">
    <property type="entry name" value="NLPC_P60"/>
    <property type="match status" value="1"/>
</dbReference>
<dbReference type="EMBL" id="VCIW01000004">
    <property type="protein sequence ID" value="TLS52812.1"/>
    <property type="molecule type" value="Genomic_DNA"/>
</dbReference>
<feature type="domain" description="NlpC/P60" evidence="6">
    <location>
        <begin position="37"/>
        <end position="182"/>
    </location>
</feature>
<dbReference type="Proteomes" id="UP000309676">
    <property type="component" value="Unassembled WGS sequence"/>
</dbReference>
<comment type="caution">
    <text evidence="7">The sequence shown here is derived from an EMBL/GenBank/DDBJ whole genome shotgun (WGS) entry which is preliminary data.</text>
</comment>
<evidence type="ECO:0000313" key="8">
    <source>
        <dbReference type="Proteomes" id="UP000309676"/>
    </source>
</evidence>
<comment type="similarity">
    <text evidence="1">Belongs to the peptidase C40 family.</text>
</comment>
<dbReference type="AlphaFoldDB" id="A0A5R9G8S7"/>
<dbReference type="GO" id="GO:0006508">
    <property type="term" value="P:proteolysis"/>
    <property type="evidence" value="ECO:0007669"/>
    <property type="project" value="UniProtKB-KW"/>
</dbReference>
<dbReference type="OrthoDB" id="9813118at2"/>
<evidence type="ECO:0000256" key="4">
    <source>
        <dbReference type="ARBA" id="ARBA00022807"/>
    </source>
</evidence>
<dbReference type="InterPro" id="IPR000064">
    <property type="entry name" value="NLP_P60_dom"/>
</dbReference>
<keyword evidence="5" id="KW-0732">Signal</keyword>
<keyword evidence="8" id="KW-1185">Reference proteome</keyword>
<name>A0A5R9G8S7_9BACL</name>
<dbReference type="GO" id="GO:0008234">
    <property type="term" value="F:cysteine-type peptidase activity"/>
    <property type="evidence" value="ECO:0007669"/>
    <property type="project" value="UniProtKB-KW"/>
</dbReference>
<keyword evidence="2" id="KW-0645">Protease</keyword>
<protein>
    <submittedName>
        <fullName evidence="7">NlpC/P60 family protein</fullName>
    </submittedName>
</protein>
<evidence type="ECO:0000259" key="6">
    <source>
        <dbReference type="PROSITE" id="PS51935"/>
    </source>
</evidence>
<reference evidence="7 8" key="1">
    <citation type="submission" date="2019-05" db="EMBL/GenBank/DDBJ databases">
        <authorList>
            <person name="Narsing Rao M.P."/>
            <person name="Li W.J."/>
        </authorList>
    </citation>
    <scope>NUCLEOTIDE SEQUENCE [LARGE SCALE GENOMIC DNA]</scope>
    <source>
        <strain evidence="7 8">SYSU_K30003</strain>
    </source>
</reference>
<sequence length="183" mass="19978">MKKQIAVALMIPALLFGTGSLGQAVTEAAGYRSSTVVPPAQKVIQAGKKYMGTPYLFGSDRSTTATFDCSDFVRQAFKEGAGIILPGNSRTQATYVKKIGKTTTNWKHLKPGDIMFFVSYNGTKATDYSKRTKSDPRITHNAIYLGNGKMLHTYSNKSGGVRVDSIAGKHWEYRFVFGGSAFK</sequence>
<proteinExistence type="inferred from homology"/>
<keyword evidence="4" id="KW-0788">Thiol protease</keyword>
<organism evidence="7 8">
    <name type="scientific">Paenibacillus antri</name>
    <dbReference type="NCBI Taxonomy" id="2582848"/>
    <lineage>
        <taxon>Bacteria</taxon>
        <taxon>Bacillati</taxon>
        <taxon>Bacillota</taxon>
        <taxon>Bacilli</taxon>
        <taxon>Bacillales</taxon>
        <taxon>Paenibacillaceae</taxon>
        <taxon>Paenibacillus</taxon>
    </lineage>
</organism>
<dbReference type="Pfam" id="PF00877">
    <property type="entry name" value="NLPC_P60"/>
    <property type="match status" value="1"/>
</dbReference>
<dbReference type="PANTHER" id="PTHR47053">
    <property type="entry name" value="MUREIN DD-ENDOPEPTIDASE MEPH-RELATED"/>
    <property type="match status" value="1"/>
</dbReference>
<evidence type="ECO:0000256" key="5">
    <source>
        <dbReference type="SAM" id="SignalP"/>
    </source>
</evidence>
<evidence type="ECO:0000313" key="7">
    <source>
        <dbReference type="EMBL" id="TLS52812.1"/>
    </source>
</evidence>
<dbReference type="SUPFAM" id="SSF54001">
    <property type="entry name" value="Cysteine proteinases"/>
    <property type="match status" value="1"/>
</dbReference>
<evidence type="ECO:0000256" key="2">
    <source>
        <dbReference type="ARBA" id="ARBA00022670"/>
    </source>
</evidence>
<accession>A0A5R9G8S7</accession>